<evidence type="ECO:0000313" key="3">
    <source>
        <dbReference type="Proteomes" id="UP000275408"/>
    </source>
</evidence>
<organism evidence="2 3">
    <name type="scientific">Pocillopora damicornis</name>
    <name type="common">Cauliflower coral</name>
    <name type="synonym">Millepora damicornis</name>
    <dbReference type="NCBI Taxonomy" id="46731"/>
    <lineage>
        <taxon>Eukaryota</taxon>
        <taxon>Metazoa</taxon>
        <taxon>Cnidaria</taxon>
        <taxon>Anthozoa</taxon>
        <taxon>Hexacorallia</taxon>
        <taxon>Scleractinia</taxon>
        <taxon>Astrocoeniina</taxon>
        <taxon>Pocilloporidae</taxon>
        <taxon>Pocillopora</taxon>
    </lineage>
</organism>
<keyword evidence="3" id="KW-1185">Reference proteome</keyword>
<evidence type="ECO:0000313" key="2">
    <source>
        <dbReference type="EMBL" id="RMX48392.1"/>
    </source>
</evidence>
<dbReference type="Proteomes" id="UP000275408">
    <property type="component" value="Unassembled WGS sequence"/>
</dbReference>
<comment type="caution">
    <text evidence="2">The sequence shown here is derived from an EMBL/GenBank/DDBJ whole genome shotgun (WGS) entry which is preliminary data.</text>
</comment>
<sequence length="975" mass="110728">MDRFYFLSIFTVFTLLISTSSALQECTWGQAIHDALQARDLMVVNLNKHRQSPTLERAVNFMESLYELYFQIDGLGYLDLSVRESNEQLISVLLKQPKKPIVKHLLAFNHHTLEEDYEKRGLGIMVQTFQDYQNFLCVNALYSTLSHSFEGYELPLDLMCDPIKNELGTNTKLRSEKLNTEKVCKSALECFWAKNKAHTFWINQGPDISTACNKPGTSCDIGEAVPIMVSLLWYRVSYVIAQSLCHNLPQHDLQSSIKTEIDNIKAMASDVRAYFSTLTWDLFLTQATIVGAFSEVEKAMTILKQHEKSLYSSIKACNSLQAQDVCIIKRIYAEYKALQKMKRKRREKTRDLRLFPRVNHAKLVELRKKTLKEIEALAVLLKAKSESRTANTLISEYFKGVSKYDERISDQDFGYVKAKLTEFKVRADKLTTELDSQIREVLVTANSALVLDELVNIADAFNPLNLFDTDKHYGIAVNIMTKAAQIAKGSMALFALADVASDTEKLARDFQCNTDQMRSMKDIMDKIKANDKEGVNELADAFIEAYGNYNPQVSQSRLAKNDELWGTFKELACELLFEKVGAGGKALVIGKAKKLLCEKLDGTIAQLGTLRGNIFDFQFELVDIIAKIVRGNIGTGSTYKSQASHYNYHITSKKELFLGFLKAQTQLQTEASSYCDKVEYMNEGQPIEVCKKKRGLFSEADLDELAAYNPEVSYHVDERFVYIPTQAQFPGDRGFIDLTRLTTDGSVLFQPPFNKTWLKQFNWLAAGETKAPFVESFKVYLPRKTYPSKGEHQSYLKTQVTLTAEASCKVDISSDVMYDLPLENTRYVTRYVEGYPRCPGGREINNPYSLCKNLPGICDSTQRIPGRGMMPTILTTWKLTYKMRSGRNNAAHSWNAPNPATNLLIIAKLKLRYLPNMLLTKRDTLPVKRSVLPPLGCCPSDHYRPKWNDKTCEACPIEFQSISMLRGYYCEMPSN</sequence>
<reference evidence="2 3" key="1">
    <citation type="journal article" date="2018" name="Sci. Rep.">
        <title>Comparative analysis of the Pocillopora damicornis genome highlights role of immune system in coral evolution.</title>
        <authorList>
            <person name="Cunning R."/>
            <person name="Bay R.A."/>
            <person name="Gillette P."/>
            <person name="Baker A.C."/>
            <person name="Traylor-Knowles N."/>
        </authorList>
    </citation>
    <scope>NUCLEOTIDE SEQUENCE [LARGE SCALE GENOMIC DNA]</scope>
    <source>
        <strain evidence="2">RSMAS</strain>
        <tissue evidence="2">Whole animal</tissue>
    </source>
</reference>
<dbReference type="AlphaFoldDB" id="A0A3M6U412"/>
<accession>A0A3M6U412</accession>
<protein>
    <submittedName>
        <fullName evidence="2">Uncharacterized protein</fullName>
    </submittedName>
</protein>
<feature type="signal peptide" evidence="1">
    <location>
        <begin position="1"/>
        <end position="22"/>
    </location>
</feature>
<proteinExistence type="predicted"/>
<feature type="chain" id="PRO_5018164711" evidence="1">
    <location>
        <begin position="23"/>
        <end position="975"/>
    </location>
</feature>
<gene>
    <name evidence="2" type="ORF">pdam_00010999</name>
</gene>
<dbReference type="OrthoDB" id="5955502at2759"/>
<keyword evidence="1" id="KW-0732">Signal</keyword>
<dbReference type="EMBL" id="RCHS01002278">
    <property type="protein sequence ID" value="RMX48392.1"/>
    <property type="molecule type" value="Genomic_DNA"/>
</dbReference>
<name>A0A3M6U412_POCDA</name>
<evidence type="ECO:0000256" key="1">
    <source>
        <dbReference type="SAM" id="SignalP"/>
    </source>
</evidence>